<evidence type="ECO:0000313" key="15">
    <source>
        <dbReference type="EMBL" id="VVO37629.1"/>
    </source>
</evidence>
<comment type="catalytic activity">
    <reaction evidence="13">
        <text>D-ribose + ATP = D-ribose 5-phosphate + ADP + H(+)</text>
        <dbReference type="Rhea" id="RHEA:13697"/>
        <dbReference type="ChEBI" id="CHEBI:15378"/>
        <dbReference type="ChEBI" id="CHEBI:30616"/>
        <dbReference type="ChEBI" id="CHEBI:47013"/>
        <dbReference type="ChEBI" id="CHEBI:78346"/>
        <dbReference type="ChEBI" id="CHEBI:456216"/>
        <dbReference type="EC" id="2.7.1.15"/>
    </reaction>
</comment>
<keyword evidence="7 13" id="KW-0547">Nucleotide-binding</keyword>
<dbReference type="PRINTS" id="PR00990">
    <property type="entry name" value="RIBOKINASE"/>
</dbReference>
<evidence type="ECO:0000256" key="5">
    <source>
        <dbReference type="ARBA" id="ARBA00022679"/>
    </source>
</evidence>
<dbReference type="InterPro" id="IPR002173">
    <property type="entry name" value="Carboh/pur_kinase_PfkB_CS"/>
</dbReference>
<dbReference type="RefSeq" id="WP_150705187.1">
    <property type="nucleotide sequence ID" value="NZ_CABVIB010000046.1"/>
</dbReference>
<organism evidence="15 16">
    <name type="scientific">Pseudomonas fluorescens</name>
    <dbReference type="NCBI Taxonomy" id="294"/>
    <lineage>
        <taxon>Bacteria</taxon>
        <taxon>Pseudomonadati</taxon>
        <taxon>Pseudomonadota</taxon>
        <taxon>Gammaproteobacteria</taxon>
        <taxon>Pseudomonadales</taxon>
        <taxon>Pseudomonadaceae</taxon>
        <taxon>Pseudomonas</taxon>
    </lineage>
</organism>
<protein>
    <recommendedName>
        <fullName evidence="3 13">Ribokinase</fullName>
        <shortName evidence="13">RK</shortName>
        <ecNumber evidence="2 13">2.7.1.15</ecNumber>
    </recommendedName>
</protein>
<dbReference type="InterPro" id="IPR002139">
    <property type="entry name" value="Ribo/fructo_kinase"/>
</dbReference>
<comment type="similarity">
    <text evidence="1">Belongs to the carbohydrate kinase pfkB family.</text>
</comment>
<evidence type="ECO:0000256" key="9">
    <source>
        <dbReference type="ARBA" id="ARBA00022840"/>
    </source>
</evidence>
<feature type="binding site" evidence="13">
    <location>
        <begin position="40"/>
        <end position="44"/>
    </location>
    <ligand>
        <name>substrate</name>
    </ligand>
</feature>
<dbReference type="PROSITE" id="PS00584">
    <property type="entry name" value="PFKB_KINASES_2"/>
    <property type="match status" value="1"/>
</dbReference>
<dbReference type="SUPFAM" id="SSF53613">
    <property type="entry name" value="Ribokinase-like"/>
    <property type="match status" value="1"/>
</dbReference>
<proteinExistence type="inferred from homology"/>
<evidence type="ECO:0000256" key="11">
    <source>
        <dbReference type="ARBA" id="ARBA00022958"/>
    </source>
</evidence>
<dbReference type="FunFam" id="3.40.1190.20:FF:000012">
    <property type="entry name" value="Ribokinase"/>
    <property type="match status" value="1"/>
</dbReference>
<reference evidence="15 16" key="1">
    <citation type="submission" date="2019-09" db="EMBL/GenBank/DDBJ databases">
        <authorList>
            <person name="Chandra G."/>
            <person name="Truman W A."/>
        </authorList>
    </citation>
    <scope>NUCLEOTIDE SEQUENCE [LARGE SCALE GENOMIC DNA]</scope>
    <source>
        <strain evidence="15">PS712</strain>
    </source>
</reference>
<dbReference type="GO" id="GO:0005829">
    <property type="term" value="C:cytosol"/>
    <property type="evidence" value="ECO:0007669"/>
    <property type="project" value="TreeGrafter"/>
</dbReference>
<name>A0A5E7FEG2_PSEFL</name>
<accession>A0A5E7FEG2</accession>
<dbReference type="UniPathway" id="UPA00916">
    <property type="reaction ID" value="UER00889"/>
</dbReference>
<dbReference type="CDD" id="cd01174">
    <property type="entry name" value="ribokinase"/>
    <property type="match status" value="1"/>
</dbReference>
<dbReference type="AlphaFoldDB" id="A0A5E7FEG2"/>
<keyword evidence="9 13" id="KW-0067">ATP-binding</keyword>
<evidence type="ECO:0000256" key="6">
    <source>
        <dbReference type="ARBA" id="ARBA00022723"/>
    </source>
</evidence>
<keyword evidence="10 13" id="KW-0460">Magnesium</keyword>
<dbReference type="Gene3D" id="3.40.1190.20">
    <property type="match status" value="1"/>
</dbReference>
<dbReference type="GO" id="GO:0046872">
    <property type="term" value="F:metal ion binding"/>
    <property type="evidence" value="ECO:0007669"/>
    <property type="project" value="UniProtKB-KW"/>
</dbReference>
<evidence type="ECO:0000256" key="8">
    <source>
        <dbReference type="ARBA" id="ARBA00022777"/>
    </source>
</evidence>
<dbReference type="GO" id="GO:0019303">
    <property type="term" value="P:D-ribose catabolic process"/>
    <property type="evidence" value="ECO:0007669"/>
    <property type="project" value="UniProtKB-UniRule"/>
</dbReference>
<comment type="function">
    <text evidence="13">Catalyzes the phosphorylation of ribose at O-5 in a reaction requiring ATP and magnesium. The resulting D-ribose-5-phosphate can then be used either for sythesis of nucleotides, histidine, and tryptophan, or as a component of the pentose phosphate pathway.</text>
</comment>
<feature type="binding site" evidence="13">
    <location>
        <begin position="252"/>
        <end position="253"/>
    </location>
    <ligand>
        <name>ATP</name>
        <dbReference type="ChEBI" id="CHEBI:30616"/>
    </ligand>
</feature>
<feature type="binding site" evidence="13">
    <location>
        <position position="249"/>
    </location>
    <ligand>
        <name>K(+)</name>
        <dbReference type="ChEBI" id="CHEBI:29103"/>
    </ligand>
</feature>
<feature type="binding site" evidence="13">
    <location>
        <position position="286"/>
    </location>
    <ligand>
        <name>K(+)</name>
        <dbReference type="ChEBI" id="CHEBI:29103"/>
    </ligand>
</feature>
<keyword evidence="8 13" id="KW-0418">Kinase</keyword>
<dbReference type="GO" id="GO:0004747">
    <property type="term" value="F:ribokinase activity"/>
    <property type="evidence" value="ECO:0007669"/>
    <property type="project" value="UniProtKB-UniRule"/>
</dbReference>
<feature type="domain" description="Carbohydrate kinase PfkB" evidence="14">
    <location>
        <begin position="3"/>
        <end position="295"/>
    </location>
</feature>
<feature type="binding site" evidence="13">
    <location>
        <position position="247"/>
    </location>
    <ligand>
        <name>K(+)</name>
        <dbReference type="ChEBI" id="CHEBI:29103"/>
    </ligand>
</feature>
<comment type="subcellular location">
    <subcellularLocation>
        <location evidence="13">Cytoplasm</location>
    </subcellularLocation>
</comment>
<evidence type="ECO:0000256" key="1">
    <source>
        <dbReference type="ARBA" id="ARBA00005380"/>
    </source>
</evidence>
<feature type="binding site" evidence="13">
    <location>
        <position position="283"/>
    </location>
    <ligand>
        <name>K(+)</name>
        <dbReference type="ChEBI" id="CHEBI:29103"/>
    </ligand>
</feature>
<dbReference type="GO" id="GO:0005524">
    <property type="term" value="F:ATP binding"/>
    <property type="evidence" value="ECO:0007669"/>
    <property type="project" value="UniProtKB-UniRule"/>
</dbReference>
<dbReference type="InterPro" id="IPR011877">
    <property type="entry name" value="Ribokinase"/>
</dbReference>
<evidence type="ECO:0000256" key="2">
    <source>
        <dbReference type="ARBA" id="ARBA00012035"/>
    </source>
</evidence>
<comment type="caution">
    <text evidence="13">Lacks conserved residue(s) required for the propagation of feature annotation.</text>
</comment>
<feature type="binding site" evidence="13">
    <location>
        <position position="185"/>
    </location>
    <ligand>
        <name>ATP</name>
        <dbReference type="ChEBI" id="CHEBI:30616"/>
    </ligand>
</feature>
<evidence type="ECO:0000256" key="3">
    <source>
        <dbReference type="ARBA" id="ARBA00016943"/>
    </source>
</evidence>
<keyword evidence="4 13" id="KW-0963">Cytoplasm</keyword>
<feature type="active site" description="Proton acceptor" evidence="13">
    <location>
        <position position="253"/>
    </location>
</feature>
<dbReference type="Pfam" id="PF00294">
    <property type="entry name" value="PfkB"/>
    <property type="match status" value="1"/>
</dbReference>
<feature type="binding site" evidence="13">
    <location>
        <begin position="12"/>
        <end position="14"/>
    </location>
    <ligand>
        <name>substrate</name>
    </ligand>
</feature>
<dbReference type="EMBL" id="CABVIB010000046">
    <property type="protein sequence ID" value="VVO37629.1"/>
    <property type="molecule type" value="Genomic_DNA"/>
</dbReference>
<feature type="binding site" evidence="13">
    <location>
        <position position="292"/>
    </location>
    <ligand>
        <name>K(+)</name>
        <dbReference type="ChEBI" id="CHEBI:29103"/>
    </ligand>
</feature>
<keyword evidence="12 13" id="KW-0119">Carbohydrate metabolism</keyword>
<keyword evidence="6 13" id="KW-0479">Metal-binding</keyword>
<comment type="similarity">
    <text evidence="13">Belongs to the carbohydrate kinase PfkB family. Ribokinase subfamily.</text>
</comment>
<comment type="pathway">
    <text evidence="13">Carbohydrate metabolism; D-ribose degradation; D-ribose 5-phosphate from beta-D-ribopyranose: step 2/2.</text>
</comment>
<comment type="cofactor">
    <cofactor evidence="13">
        <name>Mg(2+)</name>
        <dbReference type="ChEBI" id="CHEBI:18420"/>
    </cofactor>
    <text evidence="13">Requires a divalent cation, most likely magnesium in vivo, as an electrophilic catalyst to aid phosphoryl group transfer. It is the chelate of the metal and the nucleotide that is the actual substrate.</text>
</comment>
<dbReference type="InterPro" id="IPR029056">
    <property type="entry name" value="Ribokinase-like"/>
</dbReference>
<dbReference type="Proteomes" id="UP000326018">
    <property type="component" value="Unassembled WGS sequence"/>
</dbReference>
<dbReference type="PANTHER" id="PTHR10584:SF166">
    <property type="entry name" value="RIBOKINASE"/>
    <property type="match status" value="1"/>
</dbReference>
<feature type="binding site" evidence="13">
    <location>
        <position position="140"/>
    </location>
    <ligand>
        <name>substrate</name>
    </ligand>
</feature>
<feature type="binding site" evidence="13">
    <location>
        <begin position="221"/>
        <end position="226"/>
    </location>
    <ligand>
        <name>ATP</name>
        <dbReference type="ChEBI" id="CHEBI:30616"/>
    </ligand>
</feature>
<evidence type="ECO:0000256" key="7">
    <source>
        <dbReference type="ARBA" id="ARBA00022741"/>
    </source>
</evidence>
<gene>
    <name evidence="15" type="primary">rbsK_2</name>
    <name evidence="13" type="synonym">rbsK</name>
    <name evidence="15" type="ORF">PS712_05537</name>
</gene>
<evidence type="ECO:0000256" key="13">
    <source>
        <dbReference type="HAMAP-Rule" id="MF_01987"/>
    </source>
</evidence>
<comment type="subunit">
    <text evidence="13">Homodimer.</text>
</comment>
<evidence type="ECO:0000259" key="14">
    <source>
        <dbReference type="Pfam" id="PF00294"/>
    </source>
</evidence>
<feature type="binding site" evidence="13">
    <location>
        <position position="288"/>
    </location>
    <ligand>
        <name>K(+)</name>
        <dbReference type="ChEBI" id="CHEBI:29103"/>
    </ligand>
</feature>
<dbReference type="NCBIfam" id="TIGR02152">
    <property type="entry name" value="D_ribokin_bact"/>
    <property type="match status" value="1"/>
</dbReference>
<keyword evidence="5 13" id="KW-0808">Transferase</keyword>
<evidence type="ECO:0000256" key="4">
    <source>
        <dbReference type="ARBA" id="ARBA00022490"/>
    </source>
</evidence>
<dbReference type="OrthoDB" id="9775849at2"/>
<evidence type="ECO:0000313" key="16">
    <source>
        <dbReference type="Proteomes" id="UP000326018"/>
    </source>
</evidence>
<evidence type="ECO:0000256" key="10">
    <source>
        <dbReference type="ARBA" id="ARBA00022842"/>
    </source>
</evidence>
<dbReference type="EC" id="2.7.1.15" evidence="2 13"/>
<feature type="binding site" evidence="13">
    <location>
        <position position="253"/>
    </location>
    <ligand>
        <name>substrate</name>
    </ligand>
</feature>
<keyword evidence="11 13" id="KW-0630">Potassium</keyword>
<dbReference type="InterPro" id="IPR011611">
    <property type="entry name" value="PfkB_dom"/>
</dbReference>
<dbReference type="PANTHER" id="PTHR10584">
    <property type="entry name" value="SUGAR KINASE"/>
    <property type="match status" value="1"/>
</dbReference>
<dbReference type="HAMAP" id="MF_01987">
    <property type="entry name" value="Ribokinase"/>
    <property type="match status" value="1"/>
</dbReference>
<sequence>MPAKVVVIGSLNMDLVTRAPRLPRGGETLIGESFATVSGGKGANQAVAAARLGAQVSMVGCVGSDAYGNELREALLAEHIDCQAVSTVEGSSGVALIVVDDNSQNAIVIVAGANGALTPSLIGCFDAVLQAADVIICQLEVPDATVGHALKRARELGKVVILNPAPASRPLPADWYANIDYLIPNENEASALSGLPVDSQQSAQAAATRLIEMGAGKVIITLGAEGSLFADGKGYAHFSAPTVKAVDTTAAGDTFVGGFAAALAAGKSEAEAIRFGQIAAALSVTRAGAQPSIPTLSEVQAFKTP</sequence>
<evidence type="ECO:0000256" key="12">
    <source>
        <dbReference type="ARBA" id="ARBA00023277"/>
    </source>
</evidence>
<comment type="activity regulation">
    <text evidence="13">Activated by a monovalent cation that binds near, but not in, the active site. The most likely occupant of the site in vivo is potassium. Ion binding induces a conformational change that may alter substrate affinity.</text>
</comment>